<protein>
    <submittedName>
        <fullName evidence="7">GMC family oxidoreductase</fullName>
    </submittedName>
</protein>
<dbReference type="PANTHER" id="PTHR42784">
    <property type="entry name" value="PYRANOSE 2-OXIDASE"/>
    <property type="match status" value="1"/>
</dbReference>
<evidence type="ECO:0000259" key="6">
    <source>
        <dbReference type="Pfam" id="PF05199"/>
    </source>
</evidence>
<dbReference type="EMBL" id="JAHZSS010000011">
    <property type="protein sequence ID" value="MBW8191445.1"/>
    <property type="molecule type" value="Genomic_DNA"/>
</dbReference>
<feature type="domain" description="Glucose-methanol-choline oxidoreductase C-terminal" evidence="6">
    <location>
        <begin position="429"/>
        <end position="554"/>
    </location>
</feature>
<comment type="similarity">
    <text evidence="2">Belongs to the GMC oxidoreductase family.</text>
</comment>
<dbReference type="PANTHER" id="PTHR42784:SF1">
    <property type="entry name" value="PYRANOSE 2-OXIDASE"/>
    <property type="match status" value="1"/>
</dbReference>
<evidence type="ECO:0000313" key="7">
    <source>
        <dbReference type="EMBL" id="MBW8191445.1"/>
    </source>
</evidence>
<evidence type="ECO:0000256" key="1">
    <source>
        <dbReference type="ARBA" id="ARBA00001974"/>
    </source>
</evidence>
<reference evidence="7" key="1">
    <citation type="submission" date="2021-07" db="EMBL/GenBank/DDBJ databases">
        <title>Neiella marina sp. nov., isolated from the intestinal content of sea cucumber Apostichopus japonicus.</title>
        <authorList>
            <person name="Bai X."/>
        </authorList>
    </citation>
    <scope>NUCLEOTIDE SEQUENCE</scope>
    <source>
        <strain evidence="7">126</strain>
    </source>
</reference>
<keyword evidence="5" id="KW-0560">Oxidoreductase</keyword>
<dbReference type="InterPro" id="IPR051473">
    <property type="entry name" value="P2Ox-like"/>
</dbReference>
<evidence type="ECO:0000256" key="2">
    <source>
        <dbReference type="ARBA" id="ARBA00010790"/>
    </source>
</evidence>
<dbReference type="InterPro" id="IPR036188">
    <property type="entry name" value="FAD/NAD-bd_sf"/>
</dbReference>
<keyword evidence="4" id="KW-0274">FAD</keyword>
<dbReference type="RefSeq" id="WP_220104127.1">
    <property type="nucleotide sequence ID" value="NZ_JAHZSS010000011.1"/>
</dbReference>
<keyword evidence="8" id="KW-1185">Reference proteome</keyword>
<evidence type="ECO:0000313" key="8">
    <source>
        <dbReference type="Proteomes" id="UP001166251"/>
    </source>
</evidence>
<proteinExistence type="inferred from homology"/>
<dbReference type="Pfam" id="PF05199">
    <property type="entry name" value="GMC_oxred_C"/>
    <property type="match status" value="1"/>
</dbReference>
<dbReference type="Proteomes" id="UP001166251">
    <property type="component" value="Unassembled WGS sequence"/>
</dbReference>
<sequence>MSIDARFFSADQVETDICIVGSGPAGITLAREFIGQDFNVILLESGATDFDPSTQELASGEVIGDPLIAPVGVVNRQFGGLSNRWVLKIGDNQIGVRYAMFDEIDYQTRDCIPFSGWPFPRSSLSPYFERAQPICMAGPFDYEASSWVKDPAKELPFDCDTIETGMFQFGRRTAFYIDHKKELEQAENITIYHYANVVEARIDDTGKTISKVRVACLNGNQFEVSAKVVVLACGAYENARILLMSNQQQPHGLGNQHDVVGRYYHEHPCAIGGYFTPTDPEVFDRAGIYDLKKVNGTAVQGYLRLPKDVLEKEGISNINTLMFPCPDDRQMNALKAFKCLGENAWSIVKGAMSRGRKGSIPENFWNKLPGNLLDMLLGLDAVVKAVWLWLFKSQSLFLQFARGGGWSTLSNNRGRFERFEMRHVLEQSPHPDNRVTLSSECDALGCPKLQVHWRWHKDDADHLVRYVKYLSKQLAEQGLGQFDYKLDAEGCIDIIKPAGSHHLMGTTRMHDDPKFGVVDANCQVHGIKNLYIAGSSTFPTGGYANPTLTIVAMALRLADHIKQNVD</sequence>
<name>A0ABS7EGN6_9GAMM</name>
<keyword evidence="3" id="KW-0285">Flavoprotein</keyword>
<dbReference type="InterPro" id="IPR007867">
    <property type="entry name" value="GMC_OxRtase_C"/>
</dbReference>
<organism evidence="7 8">
    <name type="scientific">Neiella holothuriorum</name>
    <dbReference type="NCBI Taxonomy" id="2870530"/>
    <lineage>
        <taxon>Bacteria</taxon>
        <taxon>Pseudomonadati</taxon>
        <taxon>Pseudomonadota</taxon>
        <taxon>Gammaproteobacteria</taxon>
        <taxon>Alteromonadales</taxon>
        <taxon>Echinimonadaceae</taxon>
        <taxon>Neiella</taxon>
    </lineage>
</organism>
<gene>
    <name evidence="7" type="ORF">K0504_10390</name>
</gene>
<accession>A0ABS7EGN6</accession>
<comment type="caution">
    <text evidence="7">The sequence shown here is derived from an EMBL/GenBank/DDBJ whole genome shotgun (WGS) entry which is preliminary data.</text>
</comment>
<dbReference type="SUPFAM" id="SSF51905">
    <property type="entry name" value="FAD/NAD(P)-binding domain"/>
    <property type="match status" value="1"/>
</dbReference>
<comment type="cofactor">
    <cofactor evidence="1">
        <name>FAD</name>
        <dbReference type="ChEBI" id="CHEBI:57692"/>
    </cofactor>
</comment>
<evidence type="ECO:0000256" key="3">
    <source>
        <dbReference type="ARBA" id="ARBA00022630"/>
    </source>
</evidence>
<evidence type="ECO:0000256" key="5">
    <source>
        <dbReference type="ARBA" id="ARBA00023002"/>
    </source>
</evidence>
<evidence type="ECO:0000256" key="4">
    <source>
        <dbReference type="ARBA" id="ARBA00022827"/>
    </source>
</evidence>
<dbReference type="Gene3D" id="3.50.50.60">
    <property type="entry name" value="FAD/NAD(P)-binding domain"/>
    <property type="match status" value="2"/>
</dbReference>